<gene>
    <name evidence="1" type="ORF">SAMN04488502_107174</name>
</gene>
<dbReference type="EMBL" id="FNHB01000007">
    <property type="protein sequence ID" value="SDM81569.1"/>
    <property type="molecule type" value="Genomic_DNA"/>
</dbReference>
<evidence type="ECO:0000313" key="2">
    <source>
        <dbReference type="Proteomes" id="UP000214880"/>
    </source>
</evidence>
<accession>A0A1G9WAT1</accession>
<dbReference type="InterPro" id="IPR050696">
    <property type="entry name" value="FtsA/MreB"/>
</dbReference>
<dbReference type="AlphaFoldDB" id="A0A1G9WAT1"/>
<organism evidence="1 2">
    <name type="scientific">Dendrosporobacter quercicolus</name>
    <dbReference type="NCBI Taxonomy" id="146817"/>
    <lineage>
        <taxon>Bacteria</taxon>
        <taxon>Bacillati</taxon>
        <taxon>Bacillota</taxon>
        <taxon>Negativicutes</taxon>
        <taxon>Selenomonadales</taxon>
        <taxon>Sporomusaceae</taxon>
        <taxon>Dendrosporobacter</taxon>
    </lineage>
</organism>
<protein>
    <submittedName>
        <fullName evidence="1">Reactivating factor of Adenosylcobalamin-dependent ethanolamine ammonia lyase</fullName>
    </submittedName>
</protein>
<dbReference type="Proteomes" id="UP000214880">
    <property type="component" value="Unassembled WGS sequence"/>
</dbReference>
<dbReference type="OrthoDB" id="1542at2"/>
<dbReference type="STRING" id="146817.SAMN04488502_107174"/>
<keyword evidence="1" id="KW-0456">Lyase</keyword>
<dbReference type="PANTHER" id="PTHR32432:SF13">
    <property type="entry name" value="ETHANOLAMINE AMMONIA-LYASE REACTIVASE EUTA"/>
    <property type="match status" value="1"/>
</dbReference>
<dbReference type="InterPro" id="IPR009377">
    <property type="entry name" value="EutA"/>
</dbReference>
<evidence type="ECO:0000313" key="1">
    <source>
        <dbReference type="EMBL" id="SDM81569.1"/>
    </source>
</evidence>
<dbReference type="RefSeq" id="WP_092074206.1">
    <property type="nucleotide sequence ID" value="NZ_FNHB01000007.1"/>
</dbReference>
<dbReference type="InterPro" id="IPR043129">
    <property type="entry name" value="ATPase_NBD"/>
</dbReference>
<dbReference type="Pfam" id="PF06277">
    <property type="entry name" value="EutA"/>
    <property type="match status" value="1"/>
</dbReference>
<proteinExistence type="predicted"/>
<sequence>MISEFLSVGIDIGTTTTQVIFSQIAVQNKTSSLAIPEVEIAKTTVIYKSKIYFTPLVSREIIDLDSLKVLVNREYGLAGIQKGDIATGAIMITGETARKDNAREVLRVLSGFAGDFVVATAGPDLEGILAGFGAGAAEQSQNTTASVLNFDIGGGTANAAIFSDGEAVDCFALNIGGRLIQLDSNGRITYISEKIKPVAQCLKLDLKIGVRPEFKALKSLTDFLAEGIAAICENKPLHEKIAGLFINHGAKGLTAAYRMFSGGVAEFIYREADISTLAKVGQFGDIGPLLGQSIRHAFVQYGNRLLTPREKIRATVVGAGSHSIRISGSTIVIDEAILPLQNIPVIRICEADYSYDSLCREIRSKHKLYQAVNAAIAFKGPVCPAYTQIKALATAIVAANAHSSEPIIVIVEHDFAKALGQTIKIMVKESKKVICLDKIKVDCGDYIDIGRPVANVVPVVVKTLVFKS</sequence>
<dbReference type="PIRSF" id="PIRSF012293">
    <property type="entry name" value="EutA"/>
    <property type="match status" value="1"/>
</dbReference>
<reference evidence="1 2" key="1">
    <citation type="submission" date="2016-10" db="EMBL/GenBank/DDBJ databases">
        <authorList>
            <person name="de Groot N.N."/>
        </authorList>
    </citation>
    <scope>NUCLEOTIDE SEQUENCE [LARGE SCALE GENOMIC DNA]</scope>
    <source>
        <strain evidence="1 2">DSM 1736</strain>
    </source>
</reference>
<dbReference type="GO" id="GO:0016829">
    <property type="term" value="F:lyase activity"/>
    <property type="evidence" value="ECO:0007669"/>
    <property type="project" value="UniProtKB-KW"/>
</dbReference>
<name>A0A1G9WAT1_9FIRM</name>
<dbReference type="PANTHER" id="PTHR32432">
    <property type="entry name" value="CELL DIVISION PROTEIN FTSA-RELATED"/>
    <property type="match status" value="1"/>
</dbReference>
<keyword evidence="2" id="KW-1185">Reference proteome</keyword>
<dbReference type="SUPFAM" id="SSF53067">
    <property type="entry name" value="Actin-like ATPase domain"/>
    <property type="match status" value="1"/>
</dbReference>